<comment type="caution">
    <text evidence="1">The sequence shown here is derived from an EMBL/GenBank/DDBJ whole genome shotgun (WGS) entry which is preliminary data.</text>
</comment>
<dbReference type="HOGENOM" id="CLU_2986956_0_0_10"/>
<organism evidence="1 2">
    <name type="scientific">Bacteroides fluxus YIT 12057</name>
    <dbReference type="NCBI Taxonomy" id="763034"/>
    <lineage>
        <taxon>Bacteria</taxon>
        <taxon>Pseudomonadati</taxon>
        <taxon>Bacteroidota</taxon>
        <taxon>Bacteroidia</taxon>
        <taxon>Bacteroidales</taxon>
        <taxon>Bacteroidaceae</taxon>
        <taxon>Bacteroides</taxon>
    </lineage>
</organism>
<evidence type="ECO:0000313" key="1">
    <source>
        <dbReference type="EMBL" id="EGF58982.1"/>
    </source>
</evidence>
<evidence type="ECO:0000313" key="2">
    <source>
        <dbReference type="Proteomes" id="UP000003416"/>
    </source>
</evidence>
<name>F3PPU0_9BACE</name>
<keyword evidence="2" id="KW-1185">Reference proteome</keyword>
<gene>
    <name evidence="1" type="ORF">HMPREF9446_00732</name>
</gene>
<sequence>MSLHDIVSRDKNRDFLANMHSFLLGIFIKYSKKMNLMHLRNEFAWIFVSFYKKGGRY</sequence>
<reference evidence="1 2" key="1">
    <citation type="submission" date="2011-02" db="EMBL/GenBank/DDBJ databases">
        <authorList>
            <person name="Weinstock G."/>
            <person name="Sodergren E."/>
            <person name="Clifton S."/>
            <person name="Fulton L."/>
            <person name="Fulton B."/>
            <person name="Courtney L."/>
            <person name="Fronick C."/>
            <person name="Harrison M."/>
            <person name="Strong C."/>
            <person name="Farmer C."/>
            <person name="Delahaunty K."/>
            <person name="Markovic C."/>
            <person name="Hall O."/>
            <person name="Minx P."/>
            <person name="Tomlinson C."/>
            <person name="Mitreva M."/>
            <person name="Hou S."/>
            <person name="Chen J."/>
            <person name="Wollam A."/>
            <person name="Pepin K.H."/>
            <person name="Johnson M."/>
            <person name="Bhonagiri V."/>
            <person name="Zhang X."/>
            <person name="Suruliraj S."/>
            <person name="Warren W."/>
            <person name="Chinwalla A."/>
            <person name="Mardis E.R."/>
            <person name="Wilson R.K."/>
        </authorList>
    </citation>
    <scope>NUCLEOTIDE SEQUENCE [LARGE SCALE GENOMIC DNA]</scope>
    <source>
        <strain evidence="1 2">YIT 12057</strain>
    </source>
</reference>
<accession>F3PPU0</accession>
<proteinExistence type="predicted"/>
<dbReference type="AlphaFoldDB" id="F3PPU0"/>
<dbReference type="Proteomes" id="UP000003416">
    <property type="component" value="Unassembled WGS sequence"/>
</dbReference>
<protein>
    <submittedName>
        <fullName evidence="1">Uncharacterized protein</fullName>
    </submittedName>
</protein>
<dbReference type="EMBL" id="AFBN01000013">
    <property type="protein sequence ID" value="EGF58982.1"/>
    <property type="molecule type" value="Genomic_DNA"/>
</dbReference>